<dbReference type="Pfam" id="PF13412">
    <property type="entry name" value="HTH_24"/>
    <property type="match status" value="1"/>
</dbReference>
<dbReference type="AlphaFoldDB" id="A0A1C3H6C7"/>
<feature type="domain" description="HTH asnC-type" evidence="4">
    <location>
        <begin position="8"/>
        <end position="69"/>
    </location>
</feature>
<dbReference type="PANTHER" id="PTHR30154">
    <property type="entry name" value="LEUCINE-RESPONSIVE REGULATORY PROTEIN"/>
    <property type="match status" value="1"/>
</dbReference>
<dbReference type="PANTHER" id="PTHR30154:SF34">
    <property type="entry name" value="TRANSCRIPTIONAL REGULATOR AZLB"/>
    <property type="match status" value="1"/>
</dbReference>
<dbReference type="Pfam" id="PF01037">
    <property type="entry name" value="AsnC_trans_reg"/>
    <property type="match status" value="1"/>
</dbReference>
<accession>A0A1C3H6C7</accession>
<evidence type="ECO:0000256" key="1">
    <source>
        <dbReference type="ARBA" id="ARBA00023015"/>
    </source>
</evidence>
<dbReference type="InterPro" id="IPR019888">
    <property type="entry name" value="Tscrpt_reg_AsnC-like"/>
</dbReference>
<proteinExistence type="predicted"/>
<dbReference type="PROSITE" id="PS50956">
    <property type="entry name" value="HTH_ASNC_2"/>
    <property type="match status" value="1"/>
</dbReference>
<protein>
    <submittedName>
        <fullName evidence="5">Transcriptional regulator, AsnC family</fullName>
    </submittedName>
</protein>
<evidence type="ECO:0000256" key="3">
    <source>
        <dbReference type="ARBA" id="ARBA00023163"/>
    </source>
</evidence>
<sequence length="157" mass="17818">MGDIHFMLDETDKRILSILANDGRINNLALAEAINLSPTPCARRVKRLEEAGIIEGYRAIVNRHALGYALSAFIAVTLDHHTPERFRVFEEQVSQFPEVIRMSIVTGRAEDYLLQVLVGSMQEFEEFLLGKLNRIPGVINVHSSFEMRCVLDRQPQP</sequence>
<dbReference type="InterPro" id="IPR011991">
    <property type="entry name" value="ArsR-like_HTH"/>
</dbReference>
<reference evidence="6" key="1">
    <citation type="submission" date="2016-04" db="EMBL/GenBank/DDBJ databases">
        <authorList>
            <person name="Tagini F."/>
        </authorList>
    </citation>
    <scope>NUCLEOTIDE SEQUENCE [LARGE SCALE GENOMIC DNA]</scope>
    <source>
        <strain evidence="6">CHUV0807</strain>
    </source>
</reference>
<dbReference type="SUPFAM" id="SSF54909">
    <property type="entry name" value="Dimeric alpha+beta barrel"/>
    <property type="match status" value="1"/>
</dbReference>
<dbReference type="InterPro" id="IPR011008">
    <property type="entry name" value="Dimeric_a/b-barrel"/>
</dbReference>
<dbReference type="GO" id="GO:0006355">
    <property type="term" value="P:regulation of DNA-templated transcription"/>
    <property type="evidence" value="ECO:0007669"/>
    <property type="project" value="UniProtKB-ARBA"/>
</dbReference>
<dbReference type="GeneID" id="84789448"/>
<dbReference type="OMA" id="RDMKHYQ"/>
<dbReference type="CDD" id="cd00090">
    <property type="entry name" value="HTH_ARSR"/>
    <property type="match status" value="1"/>
</dbReference>
<dbReference type="InterPro" id="IPR000485">
    <property type="entry name" value="AsnC-type_HTH_dom"/>
</dbReference>
<organism evidence="5 6">
    <name type="scientific">Cardiobacterium hominis</name>
    <dbReference type="NCBI Taxonomy" id="2718"/>
    <lineage>
        <taxon>Bacteria</taxon>
        <taxon>Pseudomonadati</taxon>
        <taxon>Pseudomonadota</taxon>
        <taxon>Gammaproteobacteria</taxon>
        <taxon>Cardiobacteriales</taxon>
        <taxon>Cardiobacteriaceae</taxon>
        <taxon>Cardiobacterium</taxon>
    </lineage>
</organism>
<dbReference type="RefSeq" id="WP_004139570.1">
    <property type="nucleotide sequence ID" value="NZ_CALFOW010000058.1"/>
</dbReference>
<gene>
    <name evidence="5" type="ORF">CHUV0807_2140</name>
</gene>
<dbReference type="EMBL" id="FKLO01000073">
    <property type="protein sequence ID" value="SAM70075.1"/>
    <property type="molecule type" value="Genomic_DNA"/>
</dbReference>
<name>A0A1C3H6C7_9GAMM</name>
<dbReference type="InterPro" id="IPR019887">
    <property type="entry name" value="Tscrpt_reg_AsnC/Lrp_C"/>
</dbReference>
<dbReference type="GO" id="GO:0043200">
    <property type="term" value="P:response to amino acid"/>
    <property type="evidence" value="ECO:0007669"/>
    <property type="project" value="TreeGrafter"/>
</dbReference>
<keyword evidence="3" id="KW-0804">Transcription</keyword>
<dbReference type="Gene3D" id="3.30.70.920">
    <property type="match status" value="1"/>
</dbReference>
<evidence type="ECO:0000256" key="2">
    <source>
        <dbReference type="ARBA" id="ARBA00023125"/>
    </source>
</evidence>
<evidence type="ECO:0000313" key="5">
    <source>
        <dbReference type="EMBL" id="SAM70075.1"/>
    </source>
</evidence>
<dbReference type="Proteomes" id="UP000190837">
    <property type="component" value="Unassembled WGS sequence"/>
</dbReference>
<evidence type="ECO:0000259" key="4">
    <source>
        <dbReference type="PROSITE" id="PS50956"/>
    </source>
</evidence>
<dbReference type="SMART" id="SM00344">
    <property type="entry name" value="HTH_ASNC"/>
    <property type="match status" value="1"/>
</dbReference>
<dbReference type="InterPro" id="IPR036388">
    <property type="entry name" value="WH-like_DNA-bd_sf"/>
</dbReference>
<keyword evidence="2" id="KW-0238">DNA-binding</keyword>
<dbReference type="PRINTS" id="PR00033">
    <property type="entry name" value="HTHASNC"/>
</dbReference>
<dbReference type="SUPFAM" id="SSF46785">
    <property type="entry name" value="Winged helix' DNA-binding domain"/>
    <property type="match status" value="1"/>
</dbReference>
<dbReference type="GO" id="GO:0005829">
    <property type="term" value="C:cytosol"/>
    <property type="evidence" value="ECO:0007669"/>
    <property type="project" value="TreeGrafter"/>
</dbReference>
<evidence type="ECO:0000313" key="6">
    <source>
        <dbReference type="Proteomes" id="UP000190837"/>
    </source>
</evidence>
<dbReference type="Gene3D" id="1.10.10.10">
    <property type="entry name" value="Winged helix-like DNA-binding domain superfamily/Winged helix DNA-binding domain"/>
    <property type="match status" value="1"/>
</dbReference>
<keyword evidence="1" id="KW-0805">Transcription regulation</keyword>
<dbReference type="InterPro" id="IPR036390">
    <property type="entry name" value="WH_DNA-bd_sf"/>
</dbReference>
<dbReference type="GO" id="GO:0043565">
    <property type="term" value="F:sequence-specific DNA binding"/>
    <property type="evidence" value="ECO:0007669"/>
    <property type="project" value="InterPro"/>
</dbReference>